<dbReference type="AlphaFoldDB" id="A0A6D2IIU6"/>
<reference evidence="9" key="1">
    <citation type="submission" date="2020-01" db="EMBL/GenBank/DDBJ databases">
        <authorList>
            <person name="Mishra B."/>
        </authorList>
    </citation>
    <scope>NUCLEOTIDE SEQUENCE [LARGE SCALE GENOMIC DNA]</scope>
</reference>
<keyword evidence="5" id="KW-0648">Protein biosynthesis</keyword>
<dbReference type="OrthoDB" id="2224430at2759"/>
<dbReference type="Gene3D" id="6.10.190.10">
    <property type="match status" value="1"/>
</dbReference>
<evidence type="ECO:0000256" key="4">
    <source>
        <dbReference type="ARBA" id="ARBA00022845"/>
    </source>
</evidence>
<dbReference type="GO" id="GO:0046872">
    <property type="term" value="F:metal ion binding"/>
    <property type="evidence" value="ECO:0007669"/>
    <property type="project" value="UniProtKB-KW"/>
</dbReference>
<evidence type="ECO:0000256" key="3">
    <source>
        <dbReference type="ARBA" id="ARBA00022723"/>
    </source>
</evidence>
<evidence type="ECO:0000256" key="6">
    <source>
        <dbReference type="ARBA" id="ARBA00023004"/>
    </source>
</evidence>
<dbReference type="GO" id="GO:0006417">
    <property type="term" value="P:regulation of translation"/>
    <property type="evidence" value="ECO:0007669"/>
    <property type="project" value="UniProtKB-KW"/>
</dbReference>
<dbReference type="GO" id="GO:0003743">
    <property type="term" value="F:translation initiation factor activity"/>
    <property type="evidence" value="ECO:0007669"/>
    <property type="project" value="InterPro"/>
</dbReference>
<dbReference type="InterPro" id="IPR036877">
    <property type="entry name" value="SUI1_dom_sf"/>
</dbReference>
<dbReference type="CDD" id="cd11566">
    <property type="entry name" value="eIF1_SUI1"/>
    <property type="match status" value="1"/>
</dbReference>
<keyword evidence="3" id="KW-0479">Metal-binding</keyword>
<keyword evidence="7" id="KW-0411">Iron-sulfur</keyword>
<dbReference type="SUPFAM" id="SSF52016">
    <property type="entry name" value="LeuD/IlvD-like"/>
    <property type="match status" value="1"/>
</dbReference>
<name>A0A6D2IIU6_9BRAS</name>
<dbReference type="EMBL" id="CACVBM020001045">
    <property type="protein sequence ID" value="CAA7025855.1"/>
    <property type="molecule type" value="Genomic_DNA"/>
</dbReference>
<dbReference type="PRINTS" id="PR00415">
    <property type="entry name" value="ACONITASE"/>
</dbReference>
<evidence type="ECO:0000256" key="7">
    <source>
        <dbReference type="ARBA" id="ARBA00023014"/>
    </source>
</evidence>
<dbReference type="InterPro" id="IPR005874">
    <property type="entry name" value="SUI1_euk"/>
</dbReference>
<dbReference type="InterPro" id="IPR001950">
    <property type="entry name" value="SUI1"/>
</dbReference>
<dbReference type="InterPro" id="IPR001030">
    <property type="entry name" value="Acoase/IPM_deHydtase_lsu_aba"/>
</dbReference>
<feature type="domain" description="SUI1" evidence="8">
    <location>
        <begin position="1045"/>
        <end position="1115"/>
    </location>
</feature>
<protein>
    <recommendedName>
        <fullName evidence="8">SUI1 domain-containing protein</fullName>
    </recommendedName>
</protein>
<evidence type="ECO:0000256" key="1">
    <source>
        <dbReference type="ARBA" id="ARBA00003130"/>
    </source>
</evidence>
<keyword evidence="6" id="KW-0408">Iron</keyword>
<dbReference type="PROSITE" id="PS50296">
    <property type="entry name" value="SUI1"/>
    <property type="match status" value="1"/>
</dbReference>
<proteinExistence type="inferred from homology"/>
<evidence type="ECO:0000259" key="8">
    <source>
        <dbReference type="PROSITE" id="PS50296"/>
    </source>
</evidence>
<dbReference type="Pfam" id="PF01253">
    <property type="entry name" value="SUI1"/>
    <property type="match status" value="1"/>
</dbReference>
<sequence length="1127" mass="125230">MYRHASSGVYFAPILLARFSSSLSKISSASNRSVRFRVCSAATRWSHGVNWRSLPSLRAQTRIDALVLEKFERKFATIASEHAYKDILTTLHKPDGGEYGKFYSLPALNDPRIDRLPYSVRILLESAIRNCDNFHITKDDVEKIIDWENTSLKKFEIPFKPARVILQDFTGVSIIVDLAAMRDAMKNLGSDPNKINPRVPVDLVFDHSVKVYGAARPEKDLGKGVQLESDRNWERFMFLKWASSAFHNIVMSSNESPIVHQEYLGRVVFNSNGFLYPDSVVGTTSNTRVIDGLGVVGLEVGGMEAEAAILGQPISMVLPSVVGVKLVGKLRTGVTLTNLVPTVTQMLRKHGVFGNFVEFYGEGMSELSVDDRAMIASMSHEYEATMGFFPVDPVTIEYLKLKGRSNETVKMIESYLRANKMFVDYNEAQEERAYTSCLQLDLGDVEPCISGPRRPCDQVVLKHVKADWKACLNNPLGFKGTFAVPNEQQEKTVKFLFHGEPSEIKHGSVVIANITSDSTTSSHNDMVAAALVAKKAYDLGLEVKPWVRTAVSPVSGLVEEYLLQSGLKKYLARQGFNVVGYGVKTSIRGSDGLDDPIVSAILENDIVTAAVLSNRRGFDLRVHALVNIDFEKESMGTDKDGKNVYLRDIWPSREEVSQAIHNSVLQSMFKSIYETTTKRNPLSPSSTLYSWDSNSTFLQEPPFFKNMNTKPQQERSYTSCLQLDLGDIEPYICGPKRPCDRVLLKDMKADWKACLGNPLGIKGFAIPEDEQDKTAKFSYMGQPAELKHGSVVIATITTDNNISCPSHIVMAALVAKKAYDIGFKVKPWVRTSVAPGYGVVKEYLLQSGLQEYLDKKGFQIVGHGFTTCIWGSGELDESIASAISENDLVAAVVHSSCRSYESRVHASVKANYLASPPLVVAYALAGTVNIDFEIEPMGTDKDGKNQAIIAKSFDRVHRSNLASIGIVPLCFKSAFFSSLSSSIEITNPKRLRSSSSSPIFRENRTILPQAIDKVYMVELDIQIPAAYDPFAEAKDSDAPGTKEYIHIRIQQRNGKKSLTTVQGLRKEFSYERILKDLKKDFCCNGNVVQDKELGKIIQLQGDQRKKVSQFLVQSGIAQKDQIKIHGF</sequence>
<comment type="caution">
    <text evidence="9">The sequence shown here is derived from an EMBL/GenBank/DDBJ whole genome shotgun (WGS) entry which is preliminary data.</text>
</comment>
<dbReference type="InterPro" id="IPR006249">
    <property type="entry name" value="Aconitase/IRP2"/>
</dbReference>
<evidence type="ECO:0000256" key="2">
    <source>
        <dbReference type="ARBA" id="ARBA00005422"/>
    </source>
</evidence>
<dbReference type="GO" id="GO:0051536">
    <property type="term" value="F:iron-sulfur cluster binding"/>
    <property type="evidence" value="ECO:0007669"/>
    <property type="project" value="UniProtKB-KW"/>
</dbReference>
<evidence type="ECO:0000256" key="5">
    <source>
        <dbReference type="ARBA" id="ARBA00022917"/>
    </source>
</evidence>
<dbReference type="SUPFAM" id="SSF55159">
    <property type="entry name" value="eIF1-like"/>
    <property type="match status" value="1"/>
</dbReference>
<dbReference type="SUPFAM" id="SSF53732">
    <property type="entry name" value="Aconitase iron-sulfur domain"/>
    <property type="match status" value="2"/>
</dbReference>
<dbReference type="PANTHER" id="PTHR11670">
    <property type="entry name" value="ACONITASE/IRON-RESPONSIVE ELEMENT FAMILY MEMBER"/>
    <property type="match status" value="1"/>
</dbReference>
<evidence type="ECO:0000313" key="10">
    <source>
        <dbReference type="Proteomes" id="UP000467841"/>
    </source>
</evidence>
<dbReference type="NCBIfam" id="TIGR01160">
    <property type="entry name" value="SUI1_MOF2"/>
    <property type="match status" value="1"/>
</dbReference>
<keyword evidence="4" id="KW-0810">Translation regulation</keyword>
<gene>
    <name evidence="9" type="ORF">MERR_LOCUS13090</name>
</gene>
<comment type="similarity">
    <text evidence="2">Belongs to the SUI1 family.</text>
</comment>
<dbReference type="InterPro" id="IPR015931">
    <property type="entry name" value="Acnase/IPM_dHydase_lsu_aba_1/3"/>
</dbReference>
<dbReference type="FunFam" id="3.30.780.10:FF:000001">
    <property type="entry name" value="Eukaryotic translation initiation factor SUI1"/>
    <property type="match status" value="1"/>
</dbReference>
<dbReference type="Proteomes" id="UP000467841">
    <property type="component" value="Unassembled WGS sequence"/>
</dbReference>
<organism evidence="9 10">
    <name type="scientific">Microthlaspi erraticum</name>
    <dbReference type="NCBI Taxonomy" id="1685480"/>
    <lineage>
        <taxon>Eukaryota</taxon>
        <taxon>Viridiplantae</taxon>
        <taxon>Streptophyta</taxon>
        <taxon>Embryophyta</taxon>
        <taxon>Tracheophyta</taxon>
        <taxon>Spermatophyta</taxon>
        <taxon>Magnoliopsida</taxon>
        <taxon>eudicotyledons</taxon>
        <taxon>Gunneridae</taxon>
        <taxon>Pentapetalae</taxon>
        <taxon>rosids</taxon>
        <taxon>malvids</taxon>
        <taxon>Brassicales</taxon>
        <taxon>Brassicaceae</taxon>
        <taxon>Coluteocarpeae</taxon>
        <taxon>Microthlaspi</taxon>
    </lineage>
</organism>
<keyword evidence="10" id="KW-1185">Reference proteome</keyword>
<dbReference type="InterPro" id="IPR036008">
    <property type="entry name" value="Aconitase_4Fe-4S_dom"/>
</dbReference>
<comment type="function">
    <text evidence="1">Probably involved in translation.</text>
</comment>
<dbReference type="GO" id="GO:0003729">
    <property type="term" value="F:mRNA binding"/>
    <property type="evidence" value="ECO:0007669"/>
    <property type="project" value="UniProtKB-ARBA"/>
</dbReference>
<accession>A0A6D2IIU6</accession>
<dbReference type="InterPro" id="IPR015928">
    <property type="entry name" value="Aconitase/3IPM_dehydase_swvl"/>
</dbReference>
<dbReference type="Gene3D" id="3.30.780.10">
    <property type="entry name" value="SUI1-like domain"/>
    <property type="match status" value="1"/>
</dbReference>
<dbReference type="Gene3D" id="3.30.499.10">
    <property type="entry name" value="Aconitase, domain 3"/>
    <property type="match status" value="3"/>
</dbReference>
<evidence type="ECO:0000313" key="9">
    <source>
        <dbReference type="EMBL" id="CAA7025855.1"/>
    </source>
</evidence>
<dbReference type="Pfam" id="PF00330">
    <property type="entry name" value="Aconitase"/>
    <property type="match status" value="2"/>
</dbReference>
<dbReference type="Gene3D" id="3.20.19.10">
    <property type="entry name" value="Aconitase, domain 4"/>
    <property type="match status" value="1"/>
</dbReference>